<keyword evidence="1" id="KW-0963">Cytoplasm</keyword>
<accession>A0ABS4GRD1</accession>
<dbReference type="EMBL" id="JAGGKT010000008">
    <property type="protein sequence ID" value="MBP1932833.1"/>
    <property type="molecule type" value="Genomic_DNA"/>
</dbReference>
<sequence length="111" mass="13290">MRERRLGLAVWVKNLKAAKNLRRFGNIHYISRRLHYVSMYVPADDLDDIIKRLERLDFVTRVERSHRHEIPKEFKNSKPDKAKEYDYKMEEVNVKGIVPVPSEQKEIIEAK</sequence>
<name>A0ABS4GRD1_9BACL</name>
<organism evidence="2 3">
    <name type="scientific">Ammoniphilus resinae</name>
    <dbReference type="NCBI Taxonomy" id="861532"/>
    <lineage>
        <taxon>Bacteria</taxon>
        <taxon>Bacillati</taxon>
        <taxon>Bacillota</taxon>
        <taxon>Bacilli</taxon>
        <taxon>Bacillales</taxon>
        <taxon>Paenibacillaceae</taxon>
        <taxon>Aneurinibacillus group</taxon>
        <taxon>Ammoniphilus</taxon>
    </lineage>
</organism>
<keyword evidence="3" id="KW-1185">Reference proteome</keyword>
<proteinExistence type="predicted"/>
<dbReference type="RefSeq" id="WP_209810869.1">
    <property type="nucleotide sequence ID" value="NZ_JAGGKT010000008.1"/>
</dbReference>
<dbReference type="InterPro" id="IPR016979">
    <property type="entry name" value="DUF2129"/>
</dbReference>
<comment type="caution">
    <text evidence="2">The sequence shown here is derived from an EMBL/GenBank/DDBJ whole genome shotgun (WGS) entry which is preliminary data.</text>
</comment>
<dbReference type="Pfam" id="PF09902">
    <property type="entry name" value="DUF2129"/>
    <property type="match status" value="1"/>
</dbReference>
<gene>
    <name evidence="2" type="ORF">J2Z37_002844</name>
</gene>
<protein>
    <submittedName>
        <fullName evidence="2">Uncharacterized protein YlbG (UPF0298 family)</fullName>
    </submittedName>
</protein>
<evidence type="ECO:0000313" key="3">
    <source>
        <dbReference type="Proteomes" id="UP001519343"/>
    </source>
</evidence>
<reference evidence="2 3" key="1">
    <citation type="submission" date="2021-03" db="EMBL/GenBank/DDBJ databases">
        <title>Genomic Encyclopedia of Type Strains, Phase IV (KMG-IV): sequencing the most valuable type-strain genomes for metagenomic binning, comparative biology and taxonomic classification.</title>
        <authorList>
            <person name="Goeker M."/>
        </authorList>
    </citation>
    <scope>NUCLEOTIDE SEQUENCE [LARGE SCALE GENOMIC DNA]</scope>
    <source>
        <strain evidence="2 3">DSM 24738</strain>
    </source>
</reference>
<evidence type="ECO:0000313" key="2">
    <source>
        <dbReference type="EMBL" id="MBP1932833.1"/>
    </source>
</evidence>
<dbReference type="Proteomes" id="UP001519343">
    <property type="component" value="Unassembled WGS sequence"/>
</dbReference>
<evidence type="ECO:0000256" key="1">
    <source>
        <dbReference type="ARBA" id="ARBA00022490"/>
    </source>
</evidence>